<organism evidence="2">
    <name type="scientific">Compsopogon caeruleus</name>
    <dbReference type="NCBI Taxonomy" id="31354"/>
    <lineage>
        <taxon>Eukaryota</taxon>
        <taxon>Rhodophyta</taxon>
        <taxon>Compsopogonophyceae</taxon>
        <taxon>Compsopogonales</taxon>
        <taxon>Compsopogonaceae</taxon>
        <taxon>Compsopogon</taxon>
    </lineage>
</organism>
<dbReference type="SUPFAM" id="SSF55298">
    <property type="entry name" value="YjgF-like"/>
    <property type="match status" value="2"/>
</dbReference>
<proteinExistence type="inferred from homology"/>
<accession>A0A7S1XBY1</accession>
<dbReference type="CDD" id="cd06150">
    <property type="entry name" value="YjgF_YER057c_UK114_like_2"/>
    <property type="match status" value="1"/>
</dbReference>
<dbReference type="InterPro" id="IPR006175">
    <property type="entry name" value="YjgF/YER057c/UK114"/>
</dbReference>
<dbReference type="EMBL" id="HBGH01003096">
    <property type="protein sequence ID" value="CAD9227734.1"/>
    <property type="molecule type" value="Transcribed_RNA"/>
</dbReference>
<reference evidence="2" key="1">
    <citation type="submission" date="2021-01" db="EMBL/GenBank/DDBJ databases">
        <authorList>
            <person name="Corre E."/>
            <person name="Pelletier E."/>
            <person name="Niang G."/>
            <person name="Scheremetjew M."/>
            <person name="Finn R."/>
            <person name="Kale V."/>
            <person name="Holt S."/>
            <person name="Cochrane G."/>
            <person name="Meng A."/>
            <person name="Brown T."/>
            <person name="Cohen L."/>
        </authorList>
    </citation>
    <scope>NUCLEOTIDE SEQUENCE</scope>
    <source>
        <strain evidence="2">SAG 36.94</strain>
    </source>
</reference>
<protein>
    <recommendedName>
        <fullName evidence="3">RidA family protein</fullName>
    </recommendedName>
</protein>
<dbReference type="CDD" id="cd00448">
    <property type="entry name" value="YjgF_YER057c_UK114_family"/>
    <property type="match status" value="1"/>
</dbReference>
<dbReference type="InterPro" id="IPR006056">
    <property type="entry name" value="RidA"/>
</dbReference>
<dbReference type="GO" id="GO:0019239">
    <property type="term" value="F:deaminase activity"/>
    <property type="evidence" value="ECO:0007669"/>
    <property type="project" value="TreeGrafter"/>
</dbReference>
<gene>
    <name evidence="2" type="ORF">CCAE0312_LOCUS1673</name>
</gene>
<dbReference type="InterPro" id="IPR035959">
    <property type="entry name" value="RutC-like_sf"/>
</dbReference>
<evidence type="ECO:0008006" key="3">
    <source>
        <dbReference type="Google" id="ProtNLM"/>
    </source>
</evidence>
<dbReference type="GO" id="GO:0005829">
    <property type="term" value="C:cytosol"/>
    <property type="evidence" value="ECO:0007669"/>
    <property type="project" value="TreeGrafter"/>
</dbReference>
<dbReference type="Pfam" id="PF01042">
    <property type="entry name" value="Ribonuc_L-PSP"/>
    <property type="match status" value="2"/>
</dbReference>
<evidence type="ECO:0000256" key="1">
    <source>
        <dbReference type="ARBA" id="ARBA00010552"/>
    </source>
</evidence>
<dbReference type="InterPro" id="IPR019897">
    <property type="entry name" value="RidA_CS"/>
</dbReference>
<dbReference type="PANTHER" id="PTHR11803:SF39">
    <property type="entry name" value="2-IMINOBUTANOATE_2-IMINOPROPANOATE DEAMINASE"/>
    <property type="match status" value="1"/>
</dbReference>
<dbReference type="PROSITE" id="PS01094">
    <property type="entry name" value="UPF0076"/>
    <property type="match status" value="1"/>
</dbReference>
<dbReference type="FunFam" id="3.30.1330.40:FF:000001">
    <property type="entry name" value="L-PSP family endoribonuclease"/>
    <property type="match status" value="1"/>
</dbReference>
<dbReference type="Gene3D" id="3.30.1330.40">
    <property type="entry name" value="RutC-like"/>
    <property type="match status" value="2"/>
</dbReference>
<dbReference type="NCBIfam" id="TIGR00004">
    <property type="entry name" value="Rid family detoxifying hydrolase"/>
    <property type="match status" value="1"/>
</dbReference>
<name>A0A7S1XBY1_9RHOD</name>
<evidence type="ECO:0000313" key="2">
    <source>
        <dbReference type="EMBL" id="CAD9227734.1"/>
    </source>
</evidence>
<dbReference type="AlphaFoldDB" id="A0A7S1XBY1"/>
<dbReference type="PANTHER" id="PTHR11803">
    <property type="entry name" value="2-IMINOBUTANOATE/2-IMINOPROPANOATE DEAMINASE RIDA"/>
    <property type="match status" value="1"/>
</dbReference>
<comment type="similarity">
    <text evidence="1">Belongs to the RutC family.</text>
</comment>
<dbReference type="InterPro" id="IPR035709">
    <property type="entry name" value="YoaB-like"/>
</dbReference>
<sequence>MSGGGVPGIRRIGSGPPGLNLFSSVTVHGETVYIAGQVADDRREDVRGQTRQVLGKIEERLREGGTDKAHLLQVMIWLKDIGEVGVMNEEYDQWLAGIEGRPVRATVQAEMVDPSIRVEIMATAARPSRAKVIETEEAAAAVGPYNQGIRTADGLIFASGCIGLDPKTGEFAGESVEEQTHQVLRNLWAILKAGGAAEPSDIIKTTILLDDIGDFAKVNAIYQNFFGSGRVPARATFSAKALPKGAKVEIEAIAQARDDAP</sequence>